<evidence type="ECO:0000256" key="1">
    <source>
        <dbReference type="SAM" id="Coils"/>
    </source>
</evidence>
<evidence type="ECO:0000313" key="3">
    <source>
        <dbReference type="EMBL" id="KAK1670862.1"/>
    </source>
</evidence>
<dbReference type="PANTHER" id="PTHR33157">
    <property type="entry name" value="AUTONOMOUS TRANSPOSABLE ELEMENT EN-1 MOSAIC PROTEIN-RELATED"/>
    <property type="match status" value="1"/>
</dbReference>
<sequence length="197" mass="22955">MYKGRASRWEFTDEWKEKTKQFVNSAFAIPSRPAKVLCPCNKFCNNKRQTKEEVSKHLLKDRFRQSMWMNAGCQLRDEGYQNKFTEVHDDDVDPLTAPFDPEVAVLAGQGKRNGRLWIGDGSVDTATIPSLRQVRRGRKSSQPRVETCPTPSSVAMDQIRAWVEELNRMREEAEAKAWRMEEQMIQQQQLTQQQQMM</sequence>
<feature type="coiled-coil region" evidence="1">
    <location>
        <begin position="156"/>
        <end position="190"/>
    </location>
</feature>
<name>A0AAD8T6L8_LOLMU</name>
<organism evidence="3 4">
    <name type="scientific">Lolium multiflorum</name>
    <name type="common">Italian ryegrass</name>
    <name type="synonym">Lolium perenne subsp. multiflorum</name>
    <dbReference type="NCBI Taxonomy" id="4521"/>
    <lineage>
        <taxon>Eukaryota</taxon>
        <taxon>Viridiplantae</taxon>
        <taxon>Streptophyta</taxon>
        <taxon>Embryophyta</taxon>
        <taxon>Tracheophyta</taxon>
        <taxon>Spermatophyta</taxon>
        <taxon>Magnoliopsida</taxon>
        <taxon>Liliopsida</taxon>
        <taxon>Poales</taxon>
        <taxon>Poaceae</taxon>
        <taxon>BOP clade</taxon>
        <taxon>Pooideae</taxon>
        <taxon>Poodae</taxon>
        <taxon>Poeae</taxon>
        <taxon>Poeae Chloroplast Group 2 (Poeae type)</taxon>
        <taxon>Loliodinae</taxon>
        <taxon>Loliinae</taxon>
        <taxon>Lolium</taxon>
    </lineage>
</organism>
<dbReference type="AlphaFoldDB" id="A0AAD8T6L8"/>
<dbReference type="InterPro" id="IPR039266">
    <property type="entry name" value="EN-1/SPM"/>
</dbReference>
<accession>A0AAD8T6L8</accession>
<dbReference type="GO" id="GO:0032196">
    <property type="term" value="P:transposition"/>
    <property type="evidence" value="ECO:0007669"/>
    <property type="project" value="InterPro"/>
</dbReference>
<dbReference type="Proteomes" id="UP001231189">
    <property type="component" value="Unassembled WGS sequence"/>
</dbReference>
<evidence type="ECO:0000313" key="4">
    <source>
        <dbReference type="Proteomes" id="UP001231189"/>
    </source>
</evidence>
<dbReference type="PANTHER" id="PTHR33157:SF12">
    <property type="entry name" value="TRANSPOSASE TNP1_EN_SPM-LIKE DOMAIN-CONTAINING PROTEIN"/>
    <property type="match status" value="1"/>
</dbReference>
<feature type="domain" description="Transposase-associated" evidence="2">
    <location>
        <begin position="10"/>
        <end position="68"/>
    </location>
</feature>
<evidence type="ECO:0000259" key="2">
    <source>
        <dbReference type="Pfam" id="PF13963"/>
    </source>
</evidence>
<reference evidence="3" key="1">
    <citation type="submission" date="2023-07" db="EMBL/GenBank/DDBJ databases">
        <title>A chromosome-level genome assembly of Lolium multiflorum.</title>
        <authorList>
            <person name="Chen Y."/>
            <person name="Copetti D."/>
            <person name="Kolliker R."/>
            <person name="Studer B."/>
        </authorList>
    </citation>
    <scope>NUCLEOTIDE SEQUENCE</scope>
    <source>
        <strain evidence="3">02402/16</strain>
        <tissue evidence="3">Leaf</tissue>
    </source>
</reference>
<dbReference type="InterPro" id="IPR029480">
    <property type="entry name" value="Transpos_assoc"/>
</dbReference>
<protein>
    <recommendedName>
        <fullName evidence="2">Transposase-associated domain-containing protein</fullName>
    </recommendedName>
</protein>
<keyword evidence="1" id="KW-0175">Coiled coil</keyword>
<dbReference type="EMBL" id="JAUUTY010000003">
    <property type="protein sequence ID" value="KAK1670862.1"/>
    <property type="molecule type" value="Genomic_DNA"/>
</dbReference>
<dbReference type="Pfam" id="PF13963">
    <property type="entry name" value="Transpos_assoc"/>
    <property type="match status" value="1"/>
</dbReference>
<comment type="caution">
    <text evidence="3">The sequence shown here is derived from an EMBL/GenBank/DDBJ whole genome shotgun (WGS) entry which is preliminary data.</text>
</comment>
<gene>
    <name evidence="3" type="ORF">QYE76_059021</name>
</gene>
<proteinExistence type="predicted"/>
<keyword evidence="4" id="KW-1185">Reference proteome</keyword>